<evidence type="ECO:0000313" key="2">
    <source>
        <dbReference type="EMBL" id="OLO72763.1"/>
    </source>
</evidence>
<dbReference type="InterPro" id="IPR036388">
    <property type="entry name" value="WH-like_DNA-bd_sf"/>
</dbReference>
<dbReference type="EMBL" id="MSKS01000004">
    <property type="protein sequence ID" value="OLO72763.1"/>
    <property type="molecule type" value="Genomic_DNA"/>
</dbReference>
<dbReference type="Pfam" id="PF01527">
    <property type="entry name" value="HTH_Tnp_1"/>
    <property type="match status" value="1"/>
</dbReference>
<comment type="caution">
    <text evidence="2">The sequence shown here is derived from an EMBL/GenBank/DDBJ whole genome shotgun (WGS) entry which is preliminary data.</text>
</comment>
<accession>A0A1Q8WXE3</accession>
<dbReference type="InterPro" id="IPR002514">
    <property type="entry name" value="Transposase_8"/>
</dbReference>
<organism evidence="2 3">
    <name type="scientific">Actinomyces oris</name>
    <dbReference type="NCBI Taxonomy" id="544580"/>
    <lineage>
        <taxon>Bacteria</taxon>
        <taxon>Bacillati</taxon>
        <taxon>Actinomycetota</taxon>
        <taxon>Actinomycetes</taxon>
        <taxon>Actinomycetales</taxon>
        <taxon>Actinomycetaceae</taxon>
        <taxon>Actinomyces</taxon>
    </lineage>
</organism>
<keyword evidence="1" id="KW-0175">Coiled coil</keyword>
<dbReference type="GO" id="GO:0006313">
    <property type="term" value="P:DNA transposition"/>
    <property type="evidence" value="ECO:0007669"/>
    <property type="project" value="InterPro"/>
</dbReference>
<dbReference type="InterPro" id="IPR009057">
    <property type="entry name" value="Homeodomain-like_sf"/>
</dbReference>
<dbReference type="Proteomes" id="UP000185963">
    <property type="component" value="Unassembled WGS sequence"/>
</dbReference>
<name>A0A1Q8WXE3_9ACTO</name>
<dbReference type="GO" id="GO:0004803">
    <property type="term" value="F:transposase activity"/>
    <property type="evidence" value="ECO:0007669"/>
    <property type="project" value="InterPro"/>
</dbReference>
<protein>
    <recommendedName>
        <fullName evidence="4">Transposase</fullName>
    </recommendedName>
</protein>
<dbReference type="SUPFAM" id="SSF46689">
    <property type="entry name" value="Homeodomain-like"/>
    <property type="match status" value="1"/>
</dbReference>
<evidence type="ECO:0008006" key="4">
    <source>
        <dbReference type="Google" id="ProtNLM"/>
    </source>
</evidence>
<dbReference type="AlphaFoldDB" id="A0A1Q8WXE3"/>
<dbReference type="GO" id="GO:0003677">
    <property type="term" value="F:DNA binding"/>
    <property type="evidence" value="ECO:0007669"/>
    <property type="project" value="InterPro"/>
</dbReference>
<dbReference type="Gene3D" id="1.10.10.10">
    <property type="entry name" value="Winged helix-like DNA-binding domain superfamily/Winged helix DNA-binding domain"/>
    <property type="match status" value="1"/>
</dbReference>
<evidence type="ECO:0000313" key="3">
    <source>
        <dbReference type="Proteomes" id="UP000185963"/>
    </source>
</evidence>
<sequence>MGQKKYPDELRERATRMTLEALEDSARAKGAIRRIADELGVHPEALRTWVKKAQVDGGLRPGTTTDEAQRIKELEKEVRELRRANAILKSASAFFAAELDRPSR</sequence>
<reference evidence="2 3" key="1">
    <citation type="submission" date="2016-12" db="EMBL/GenBank/DDBJ databases">
        <title>Genomic comparison of strains in the 'Actinomyces naeslundii' group.</title>
        <authorList>
            <person name="Mughal S.R."/>
            <person name="Do T."/>
            <person name="Gilbert S.C."/>
            <person name="Witherden E.A."/>
            <person name="Didelot X."/>
            <person name="Beighton D."/>
        </authorList>
    </citation>
    <scope>NUCLEOTIDE SEQUENCE [LARGE SCALE GENOMIC DNA]</scope>
    <source>
        <strain evidence="2 3">WE8B-23</strain>
    </source>
</reference>
<feature type="coiled-coil region" evidence="1">
    <location>
        <begin position="64"/>
        <end position="91"/>
    </location>
</feature>
<proteinExistence type="predicted"/>
<evidence type="ECO:0000256" key="1">
    <source>
        <dbReference type="SAM" id="Coils"/>
    </source>
</evidence>
<gene>
    <name evidence="2" type="ORF">BKH20_01380</name>
</gene>